<dbReference type="InterPro" id="IPR004399">
    <property type="entry name" value="HMP/HMP-P_kinase_dom"/>
</dbReference>
<dbReference type="PANTHER" id="PTHR20858">
    <property type="entry name" value="PHOSPHOMETHYLPYRIMIDINE KINASE"/>
    <property type="match status" value="1"/>
</dbReference>
<dbReference type="GO" id="GO:0008902">
    <property type="term" value="F:hydroxymethylpyrimidine kinase activity"/>
    <property type="evidence" value="ECO:0007669"/>
    <property type="project" value="UniProtKB-EC"/>
</dbReference>
<dbReference type="RefSeq" id="WP_310898515.1">
    <property type="nucleotide sequence ID" value="NZ_JAMQOS010000001.1"/>
</dbReference>
<dbReference type="SUPFAM" id="SSF53613">
    <property type="entry name" value="Ribokinase-like"/>
    <property type="match status" value="1"/>
</dbReference>
<accession>A0ABU2FJR3</accession>
<evidence type="ECO:0000313" key="4">
    <source>
        <dbReference type="Proteomes" id="UP001268864"/>
    </source>
</evidence>
<evidence type="ECO:0000259" key="2">
    <source>
        <dbReference type="Pfam" id="PF10120"/>
    </source>
</evidence>
<dbReference type="EC" id="2.7.1.49" evidence="3"/>
<feature type="domain" description="Thiamine-phosphate synthase ThiN" evidence="2">
    <location>
        <begin position="279"/>
        <end position="439"/>
    </location>
</feature>
<keyword evidence="3" id="KW-0418">Kinase</keyword>
<evidence type="ECO:0000259" key="1">
    <source>
        <dbReference type="Pfam" id="PF08543"/>
    </source>
</evidence>
<dbReference type="GO" id="GO:0008972">
    <property type="term" value="F:phosphomethylpyrimidine kinase activity"/>
    <property type="evidence" value="ECO:0007669"/>
    <property type="project" value="UniProtKB-EC"/>
</dbReference>
<reference evidence="3 4" key="1">
    <citation type="submission" date="2022-06" db="EMBL/GenBank/DDBJ databases">
        <title>Halomicroarcula sp. a new haloarchaeum isolate from saline soil.</title>
        <authorList>
            <person name="Strakova D."/>
            <person name="Galisteo C."/>
            <person name="Sanchez-Porro C."/>
            <person name="Ventosa A."/>
        </authorList>
    </citation>
    <scope>NUCLEOTIDE SEQUENCE [LARGE SCALE GENOMIC DNA]</scope>
    <source>
        <strain evidence="3 4">S3CR25-11</strain>
    </source>
</reference>
<organism evidence="3 4">
    <name type="scientific">Haloarcula onubensis</name>
    <dbReference type="NCBI Taxonomy" id="2950539"/>
    <lineage>
        <taxon>Archaea</taxon>
        <taxon>Methanobacteriati</taxon>
        <taxon>Methanobacteriota</taxon>
        <taxon>Stenosarchaea group</taxon>
        <taxon>Halobacteria</taxon>
        <taxon>Halobacteriales</taxon>
        <taxon>Haloarculaceae</taxon>
        <taxon>Haloarcula</taxon>
    </lineage>
</organism>
<dbReference type="Pfam" id="PF08543">
    <property type="entry name" value="Phos_pyr_kin"/>
    <property type="match status" value="1"/>
</dbReference>
<dbReference type="Gene3D" id="3.40.225.10">
    <property type="entry name" value="Class II aldolase/adducin N-terminal domain"/>
    <property type="match status" value="1"/>
</dbReference>
<dbReference type="PANTHER" id="PTHR20858:SF17">
    <property type="entry name" value="HYDROXYMETHYLPYRIMIDINE_PHOSPHOMETHYLPYRIMIDINE KINASE THI20-RELATED"/>
    <property type="match status" value="1"/>
</dbReference>
<sequence length="446" mass="45362">MQRRESPVRPPVVLTIAGSDSGGGAGIQADIKTIEAGGGFGTSAVTSVTAQNTTGVQGSHRLPTDDIAAQIRAVCEDFDVAAVKTGMLAARDVVDLVAERAEGLPNLVVDPVMVATSGDRLLAPEAEDAYEDLIAEAALVTPNADEAEVLTGRDIDDPDDAAAAGRDIVEMGADAALVKGGHVAGDDVVDVLVTDETVTTYRHDRVDTGATHGSGCTLSAAIATRLAHGDALAGAVASGIDLLARAVRYNLDVGEGPGAVHHTVELRDTAAREATSEAVESVVAALTETNLAALVPESGMAVAGATPYAERPDEVAAVDGRITLTMAGPRPAHGVRFGAEPDLARFLLAVREHEPSRRFAVTCRLPDDVEAALESLDGPVTSVADGEREADATPEALVERAVAEGDDAPVAIVDPGAVGVEGAVVVLADGAATAVERVEAVLDAVS</sequence>
<name>A0ABU2FJR3_9EURY</name>
<protein>
    <submittedName>
        <fullName evidence="3">Bifunctional hydroxymethylpyrimidine kinase/phosphomethylpyrimidine kinase</fullName>
        <ecNumber evidence="3">2.7.1.49</ecNumber>
        <ecNumber evidence="3">2.7.4.7</ecNumber>
    </submittedName>
</protein>
<dbReference type="InterPro" id="IPR019293">
    <property type="entry name" value="ThiN"/>
</dbReference>
<comment type="caution">
    <text evidence="3">The sequence shown here is derived from an EMBL/GenBank/DDBJ whole genome shotgun (WGS) entry which is preliminary data.</text>
</comment>
<keyword evidence="4" id="KW-1185">Reference proteome</keyword>
<dbReference type="InterPro" id="IPR036409">
    <property type="entry name" value="Aldolase_II/adducin_N_sf"/>
</dbReference>
<dbReference type="Gene3D" id="3.40.1190.20">
    <property type="match status" value="1"/>
</dbReference>
<dbReference type="Pfam" id="PF10120">
    <property type="entry name" value="ThiN"/>
    <property type="match status" value="1"/>
</dbReference>
<dbReference type="SUPFAM" id="SSF53639">
    <property type="entry name" value="AraD/HMP-PK domain-like"/>
    <property type="match status" value="1"/>
</dbReference>
<evidence type="ECO:0000313" key="3">
    <source>
        <dbReference type="EMBL" id="MDS0280669.1"/>
    </source>
</evidence>
<dbReference type="EC" id="2.7.4.7" evidence="3"/>
<dbReference type="CDD" id="cd01169">
    <property type="entry name" value="HMPP_kinase"/>
    <property type="match status" value="1"/>
</dbReference>
<dbReference type="EMBL" id="JAMQOS010000001">
    <property type="protein sequence ID" value="MDS0280669.1"/>
    <property type="molecule type" value="Genomic_DNA"/>
</dbReference>
<keyword evidence="3" id="KW-0808">Transferase</keyword>
<proteinExistence type="predicted"/>
<dbReference type="NCBIfam" id="TIGR00097">
    <property type="entry name" value="HMP-P_kinase"/>
    <property type="match status" value="1"/>
</dbReference>
<dbReference type="Proteomes" id="UP001268864">
    <property type="component" value="Unassembled WGS sequence"/>
</dbReference>
<dbReference type="InterPro" id="IPR029056">
    <property type="entry name" value="Ribokinase-like"/>
</dbReference>
<feature type="domain" description="Pyridoxamine kinase/Phosphomethylpyrimidine kinase" evidence="1">
    <location>
        <begin position="20"/>
        <end position="261"/>
    </location>
</feature>
<gene>
    <name evidence="3" type="primary">thiD</name>
    <name evidence="3" type="ORF">NDI86_00950</name>
</gene>
<dbReference type="InterPro" id="IPR013749">
    <property type="entry name" value="PM/HMP-P_kinase-1"/>
</dbReference>